<dbReference type="SUPFAM" id="SSF89155">
    <property type="entry name" value="TorD-like"/>
    <property type="match status" value="1"/>
</dbReference>
<dbReference type="PANTHER" id="PTHR34227:SF1">
    <property type="entry name" value="DIMETHYL SULFOXIDE REDUCTASE CHAPERONE-RELATED"/>
    <property type="match status" value="1"/>
</dbReference>
<dbReference type="AlphaFoldDB" id="A0A2U3QG78"/>
<protein>
    <submittedName>
        <fullName evidence="2">Uncharacterized protein</fullName>
    </submittedName>
</protein>
<proteinExistence type="predicted"/>
<evidence type="ECO:0000313" key="2">
    <source>
        <dbReference type="EMBL" id="SPQ00349.1"/>
    </source>
</evidence>
<organism evidence="2 3">
    <name type="scientific">Candidatus Sulfobium mesophilum</name>
    <dbReference type="NCBI Taxonomy" id="2016548"/>
    <lineage>
        <taxon>Bacteria</taxon>
        <taxon>Pseudomonadati</taxon>
        <taxon>Nitrospirota</taxon>
        <taxon>Nitrospiria</taxon>
        <taxon>Nitrospirales</taxon>
        <taxon>Nitrospiraceae</taxon>
        <taxon>Candidatus Sulfobium</taxon>
    </lineage>
</organism>
<dbReference type="Proteomes" id="UP000245125">
    <property type="component" value="Unassembled WGS sequence"/>
</dbReference>
<dbReference type="InterPro" id="IPR050289">
    <property type="entry name" value="TorD/DmsD_chaperones"/>
</dbReference>
<dbReference type="Pfam" id="PF02613">
    <property type="entry name" value="Nitrate_red_del"/>
    <property type="match status" value="1"/>
</dbReference>
<reference evidence="3" key="1">
    <citation type="submission" date="2018-03" db="EMBL/GenBank/DDBJ databases">
        <authorList>
            <person name="Zecchin S."/>
        </authorList>
    </citation>
    <scope>NUCLEOTIDE SEQUENCE [LARGE SCALE GENOMIC DNA]</scope>
</reference>
<keyword evidence="3" id="KW-1185">Reference proteome</keyword>
<accession>A0A2U3QG78</accession>
<dbReference type="PANTHER" id="PTHR34227">
    <property type="entry name" value="CHAPERONE PROTEIN YCDY"/>
    <property type="match status" value="1"/>
</dbReference>
<sequence length="168" mass="19575">MALLEEDNERAGFYRILADIFSAAPEQDKLGSVREDFELESKDTAEEVLEDFNSLFLYPEGKLPPLESLYTEGEDIADTVAAFYYGTGLTFEEDYETVPDHISIEFLFMSYLIDIDNHELQQKFLEEHISNWVPYYCEQVMKQARTVFYREITEITKGFIEHEYEGSG</sequence>
<dbReference type="Gene3D" id="1.10.3480.10">
    <property type="entry name" value="TorD-like"/>
    <property type="match status" value="1"/>
</dbReference>
<gene>
    <name evidence="2" type="ORF">NBG4_210024</name>
</gene>
<keyword evidence="1" id="KW-0143">Chaperone</keyword>
<evidence type="ECO:0000313" key="3">
    <source>
        <dbReference type="Proteomes" id="UP000245125"/>
    </source>
</evidence>
<dbReference type="EMBL" id="OUUY01000066">
    <property type="protein sequence ID" value="SPQ00349.1"/>
    <property type="molecule type" value="Genomic_DNA"/>
</dbReference>
<dbReference type="InterPro" id="IPR020945">
    <property type="entry name" value="DMSO/NO3_reduct_chaperone"/>
</dbReference>
<dbReference type="InterPro" id="IPR036411">
    <property type="entry name" value="TorD-like_sf"/>
</dbReference>
<name>A0A2U3QG78_9BACT</name>
<dbReference type="OrthoDB" id="7926125at2"/>
<evidence type="ECO:0000256" key="1">
    <source>
        <dbReference type="ARBA" id="ARBA00023186"/>
    </source>
</evidence>